<dbReference type="GO" id="GO:0050660">
    <property type="term" value="F:flavin adenine dinucleotide binding"/>
    <property type="evidence" value="ECO:0007669"/>
    <property type="project" value="TreeGrafter"/>
</dbReference>
<dbReference type="PANTHER" id="PTHR18968:SF142">
    <property type="entry name" value="ACETOLACTATE SYNTHASE"/>
    <property type="match status" value="1"/>
</dbReference>
<dbReference type="InterPro" id="IPR012001">
    <property type="entry name" value="Thiamin_PyroP_enz_TPP-bd_dom"/>
</dbReference>
<dbReference type="FunFam" id="3.40.50.970:FF:000007">
    <property type="entry name" value="Acetolactate synthase"/>
    <property type="match status" value="1"/>
</dbReference>
<dbReference type="AlphaFoldDB" id="A0A382QQ01"/>
<evidence type="ECO:0000256" key="1">
    <source>
        <dbReference type="ARBA" id="ARBA00007812"/>
    </source>
</evidence>
<name>A0A382QQ01_9ZZZZ</name>
<feature type="domain" description="Thiamine pyrophosphate enzyme N-terminal TPP-binding" evidence="2">
    <location>
        <begin position="9"/>
        <end position="128"/>
    </location>
</feature>
<dbReference type="InterPro" id="IPR029061">
    <property type="entry name" value="THDP-binding"/>
</dbReference>
<dbReference type="InterPro" id="IPR029035">
    <property type="entry name" value="DHS-like_NAD/FAD-binding_dom"/>
</dbReference>
<dbReference type="GO" id="GO:0005948">
    <property type="term" value="C:acetolactate synthase complex"/>
    <property type="evidence" value="ECO:0007669"/>
    <property type="project" value="TreeGrafter"/>
</dbReference>
<dbReference type="GO" id="GO:0009099">
    <property type="term" value="P:L-valine biosynthetic process"/>
    <property type="evidence" value="ECO:0007669"/>
    <property type="project" value="TreeGrafter"/>
</dbReference>
<feature type="non-terminal residue" evidence="3">
    <location>
        <position position="228"/>
    </location>
</feature>
<organism evidence="3">
    <name type="scientific">marine metagenome</name>
    <dbReference type="NCBI Taxonomy" id="408172"/>
    <lineage>
        <taxon>unclassified sequences</taxon>
        <taxon>metagenomes</taxon>
        <taxon>ecological metagenomes</taxon>
    </lineage>
</organism>
<reference evidence="3" key="1">
    <citation type="submission" date="2018-05" db="EMBL/GenBank/DDBJ databases">
        <authorList>
            <person name="Lanie J.A."/>
            <person name="Ng W.-L."/>
            <person name="Kazmierczak K.M."/>
            <person name="Andrzejewski T.M."/>
            <person name="Davidsen T.M."/>
            <person name="Wayne K.J."/>
            <person name="Tettelin H."/>
            <person name="Glass J.I."/>
            <person name="Rusch D."/>
            <person name="Podicherti R."/>
            <person name="Tsui H.-C.T."/>
            <person name="Winkler M.E."/>
        </authorList>
    </citation>
    <scope>NUCLEOTIDE SEQUENCE</scope>
</reference>
<protein>
    <recommendedName>
        <fullName evidence="2">Thiamine pyrophosphate enzyme N-terminal TPP-binding domain-containing protein</fullName>
    </recommendedName>
</protein>
<dbReference type="Gene3D" id="3.40.50.970">
    <property type="match status" value="1"/>
</dbReference>
<dbReference type="SUPFAM" id="SSF52467">
    <property type="entry name" value="DHS-like NAD/FAD-binding domain"/>
    <property type="match status" value="1"/>
</dbReference>
<dbReference type="SUPFAM" id="SSF52518">
    <property type="entry name" value="Thiamin diphosphate-binding fold (THDP-binding)"/>
    <property type="match status" value="1"/>
</dbReference>
<dbReference type="GO" id="GO:0003984">
    <property type="term" value="F:acetolactate synthase activity"/>
    <property type="evidence" value="ECO:0007669"/>
    <property type="project" value="TreeGrafter"/>
</dbReference>
<evidence type="ECO:0000313" key="3">
    <source>
        <dbReference type="EMBL" id="SVC86995.1"/>
    </source>
</evidence>
<comment type="similarity">
    <text evidence="1">Belongs to the TPP enzyme family.</text>
</comment>
<dbReference type="PANTHER" id="PTHR18968">
    <property type="entry name" value="THIAMINE PYROPHOSPHATE ENZYMES"/>
    <property type="match status" value="1"/>
</dbReference>
<dbReference type="GO" id="GO:0009097">
    <property type="term" value="P:isoleucine biosynthetic process"/>
    <property type="evidence" value="ECO:0007669"/>
    <property type="project" value="TreeGrafter"/>
</dbReference>
<accession>A0A382QQ01</accession>
<evidence type="ECO:0000259" key="2">
    <source>
        <dbReference type="Pfam" id="PF02776"/>
    </source>
</evidence>
<proteinExistence type="inferred from homology"/>
<dbReference type="CDD" id="cd07035">
    <property type="entry name" value="TPP_PYR_POX_like"/>
    <property type="match status" value="1"/>
</dbReference>
<dbReference type="InterPro" id="IPR045229">
    <property type="entry name" value="TPP_enz"/>
</dbReference>
<dbReference type="Pfam" id="PF02776">
    <property type="entry name" value="TPP_enzyme_N"/>
    <property type="match status" value="1"/>
</dbReference>
<gene>
    <name evidence="3" type="ORF">METZ01_LOCUS339849</name>
</gene>
<sequence>MSKDSQLLGSHVIASSMAANGIKRIHIFPGGTIGPVLDIVHNWNIEIFTTRHEQAAGYAALGMAKLTGKPQVVMVTSGPGVTNVLTPIADAYFDSIPIVVLTGQVATGDMKHDLPVRQRGFQEVDTVALFKPITKAQFLPKHSSELAEVMNNAFRIAKTGRPGPVVVDLPMDVQKESVSILPDFQPYEEESSLIPDVSVINKIIDLLCLAKKPLILSGNGVLISRSHK</sequence>
<dbReference type="EMBL" id="UINC01115739">
    <property type="protein sequence ID" value="SVC86995.1"/>
    <property type="molecule type" value="Genomic_DNA"/>
</dbReference>
<dbReference type="GO" id="GO:0030976">
    <property type="term" value="F:thiamine pyrophosphate binding"/>
    <property type="evidence" value="ECO:0007669"/>
    <property type="project" value="InterPro"/>
</dbReference>